<reference evidence="1" key="1">
    <citation type="submission" date="2023-03" db="EMBL/GenBank/DDBJ databases">
        <authorList>
            <person name="Shen W."/>
            <person name="Cai J."/>
        </authorList>
    </citation>
    <scope>NUCLEOTIDE SEQUENCE</scope>
    <source>
        <strain evidence="1">B1010-2</strain>
    </source>
</reference>
<gene>
    <name evidence="1" type="ORF">P6Z85_07480</name>
</gene>
<dbReference type="Proteomes" id="UP001260956">
    <property type="component" value="Unassembled WGS sequence"/>
</dbReference>
<sequence length="190" mass="22002">MKLKDYIREGYNIVTTPNLAYKIQEDYPDALVFTDRALDAIPIGKLLVDRYYSNNPAVLSAKPLQNAYAIERFTCEFTGYETVVPMTGETGRKVIQQIKKRIAELTLDDGSNTNLLEIKLRDTDSVPEVYYKGQRMDEMPIGLVDITYHWDTEEYECQVPKGANDITIEYYDSHNNKYLDRKIIGHKRDM</sequence>
<evidence type="ECO:0000313" key="2">
    <source>
        <dbReference type="Proteomes" id="UP001260956"/>
    </source>
</evidence>
<proteinExistence type="predicted"/>
<dbReference type="EMBL" id="JARPTX010000020">
    <property type="protein sequence ID" value="MDT2370000.1"/>
    <property type="molecule type" value="Genomic_DNA"/>
</dbReference>
<dbReference type="RefSeq" id="WP_077974385.1">
    <property type="nucleotide sequence ID" value="NZ_AP026772.1"/>
</dbReference>
<evidence type="ECO:0000313" key="1">
    <source>
        <dbReference type="EMBL" id="MDT2370000.1"/>
    </source>
</evidence>
<accession>A0AAW8RGX1</accession>
<protein>
    <submittedName>
        <fullName evidence="1">Uncharacterized protein</fullName>
    </submittedName>
</protein>
<name>A0AAW8RGX1_ENTFC</name>
<organism evidence="1 2">
    <name type="scientific">Enterococcus faecium</name>
    <name type="common">Streptococcus faecium</name>
    <dbReference type="NCBI Taxonomy" id="1352"/>
    <lineage>
        <taxon>Bacteria</taxon>
        <taxon>Bacillati</taxon>
        <taxon>Bacillota</taxon>
        <taxon>Bacilli</taxon>
        <taxon>Lactobacillales</taxon>
        <taxon>Enterococcaceae</taxon>
        <taxon>Enterococcus</taxon>
    </lineage>
</organism>
<comment type="caution">
    <text evidence="1">The sequence shown here is derived from an EMBL/GenBank/DDBJ whole genome shotgun (WGS) entry which is preliminary data.</text>
</comment>
<dbReference type="AlphaFoldDB" id="A0AAW8RGX1"/>